<name>A0A699S1C9_TANCI</name>
<evidence type="ECO:0000313" key="1">
    <source>
        <dbReference type="EMBL" id="GFC91205.1"/>
    </source>
</evidence>
<protein>
    <submittedName>
        <fullName evidence="1">Uncharacterized protein</fullName>
    </submittedName>
</protein>
<proteinExistence type="predicted"/>
<dbReference type="AlphaFoldDB" id="A0A699S1C9"/>
<accession>A0A699S1C9</accession>
<sequence>MGMETKMPHSRPCFKDHRVQLSGGYNAIPPPITENFTPLKPDLVFNTTPLVVESDHLAFNVQLSPAKPVQAISHTTESMAPIIEDWVSDLEDESEPNDS</sequence>
<reference evidence="1" key="1">
    <citation type="journal article" date="2019" name="Sci. Rep.">
        <title>Draft genome of Tanacetum cinerariifolium, the natural source of mosquito coil.</title>
        <authorList>
            <person name="Yamashiro T."/>
            <person name="Shiraishi A."/>
            <person name="Satake H."/>
            <person name="Nakayama K."/>
        </authorList>
    </citation>
    <scope>NUCLEOTIDE SEQUENCE</scope>
</reference>
<comment type="caution">
    <text evidence="1">The sequence shown here is derived from an EMBL/GenBank/DDBJ whole genome shotgun (WGS) entry which is preliminary data.</text>
</comment>
<organism evidence="1">
    <name type="scientific">Tanacetum cinerariifolium</name>
    <name type="common">Dalmatian daisy</name>
    <name type="synonym">Chrysanthemum cinerariifolium</name>
    <dbReference type="NCBI Taxonomy" id="118510"/>
    <lineage>
        <taxon>Eukaryota</taxon>
        <taxon>Viridiplantae</taxon>
        <taxon>Streptophyta</taxon>
        <taxon>Embryophyta</taxon>
        <taxon>Tracheophyta</taxon>
        <taxon>Spermatophyta</taxon>
        <taxon>Magnoliopsida</taxon>
        <taxon>eudicotyledons</taxon>
        <taxon>Gunneridae</taxon>
        <taxon>Pentapetalae</taxon>
        <taxon>asterids</taxon>
        <taxon>campanulids</taxon>
        <taxon>Asterales</taxon>
        <taxon>Asteraceae</taxon>
        <taxon>Asteroideae</taxon>
        <taxon>Anthemideae</taxon>
        <taxon>Anthemidinae</taxon>
        <taxon>Tanacetum</taxon>
    </lineage>
</organism>
<gene>
    <name evidence="1" type="ORF">Tci_863175</name>
</gene>
<dbReference type="EMBL" id="BKCJ011130425">
    <property type="protein sequence ID" value="GFC91205.1"/>
    <property type="molecule type" value="Genomic_DNA"/>
</dbReference>